<organism evidence="6 7">
    <name type="scientific">Scleroderma citrinum Foug A</name>
    <dbReference type="NCBI Taxonomy" id="1036808"/>
    <lineage>
        <taxon>Eukaryota</taxon>
        <taxon>Fungi</taxon>
        <taxon>Dikarya</taxon>
        <taxon>Basidiomycota</taxon>
        <taxon>Agaricomycotina</taxon>
        <taxon>Agaricomycetes</taxon>
        <taxon>Agaricomycetidae</taxon>
        <taxon>Boletales</taxon>
        <taxon>Sclerodermatineae</taxon>
        <taxon>Sclerodermataceae</taxon>
        <taxon>Scleroderma</taxon>
    </lineage>
</organism>
<dbReference type="PANTHER" id="PTHR43785:SF2">
    <property type="entry name" value="TYPE-1 GLUTAMINE SYNTHETASE 1"/>
    <property type="match status" value="1"/>
</dbReference>
<name>A0A0C3EJY4_9AGAM</name>
<protein>
    <recommendedName>
        <fullName evidence="1">Glutamine synthetase</fullName>
    </recommendedName>
</protein>
<feature type="domain" description="GS catalytic" evidence="5">
    <location>
        <begin position="132"/>
        <end position="463"/>
    </location>
</feature>
<evidence type="ECO:0000313" key="7">
    <source>
        <dbReference type="Proteomes" id="UP000053989"/>
    </source>
</evidence>
<dbReference type="OrthoDB" id="3364440at2759"/>
<evidence type="ECO:0000256" key="1">
    <source>
        <dbReference type="ARBA" id="ARBA00021364"/>
    </source>
</evidence>
<reference evidence="6 7" key="1">
    <citation type="submission" date="2014-04" db="EMBL/GenBank/DDBJ databases">
        <authorList>
            <consortium name="DOE Joint Genome Institute"/>
            <person name="Kuo A."/>
            <person name="Kohler A."/>
            <person name="Nagy L.G."/>
            <person name="Floudas D."/>
            <person name="Copeland A."/>
            <person name="Barry K.W."/>
            <person name="Cichocki N."/>
            <person name="Veneault-Fourrey C."/>
            <person name="LaButti K."/>
            <person name="Lindquist E.A."/>
            <person name="Lipzen A."/>
            <person name="Lundell T."/>
            <person name="Morin E."/>
            <person name="Murat C."/>
            <person name="Sun H."/>
            <person name="Tunlid A."/>
            <person name="Henrissat B."/>
            <person name="Grigoriev I.V."/>
            <person name="Hibbett D.S."/>
            <person name="Martin F."/>
            <person name="Nordberg H.P."/>
            <person name="Cantor M.N."/>
            <person name="Hua S.X."/>
        </authorList>
    </citation>
    <scope>NUCLEOTIDE SEQUENCE [LARGE SCALE GENOMIC DNA]</scope>
    <source>
        <strain evidence="6 7">Foug A</strain>
    </source>
</reference>
<dbReference type="EMBL" id="KN822009">
    <property type="protein sequence ID" value="KIM68529.1"/>
    <property type="molecule type" value="Genomic_DNA"/>
</dbReference>
<keyword evidence="2" id="KW-0436">Ligase</keyword>
<evidence type="ECO:0000259" key="5">
    <source>
        <dbReference type="PROSITE" id="PS51987"/>
    </source>
</evidence>
<dbReference type="GO" id="GO:0006542">
    <property type="term" value="P:glutamine biosynthetic process"/>
    <property type="evidence" value="ECO:0007669"/>
    <property type="project" value="InterPro"/>
</dbReference>
<dbReference type="HOGENOM" id="CLU_017290_6_1_1"/>
<dbReference type="AlphaFoldDB" id="A0A0C3EJY4"/>
<gene>
    <name evidence="6" type="ORF">SCLCIDRAFT_105863</name>
</gene>
<dbReference type="PANTHER" id="PTHR43785">
    <property type="entry name" value="GAMMA-GLUTAMYLPUTRESCINE SYNTHETASE"/>
    <property type="match status" value="1"/>
</dbReference>
<dbReference type="GO" id="GO:0004356">
    <property type="term" value="F:glutamine synthetase activity"/>
    <property type="evidence" value="ECO:0007669"/>
    <property type="project" value="InterPro"/>
</dbReference>
<dbReference type="Pfam" id="PF00120">
    <property type="entry name" value="Gln-synt_C"/>
    <property type="match status" value="1"/>
</dbReference>
<proteinExistence type="inferred from homology"/>
<comment type="similarity">
    <text evidence="3 4">Belongs to the glutamine synthetase family.</text>
</comment>
<dbReference type="Gene3D" id="3.30.590.10">
    <property type="entry name" value="Glutamine synthetase/guanido kinase, catalytic domain"/>
    <property type="match status" value="1"/>
</dbReference>
<dbReference type="SUPFAM" id="SSF55931">
    <property type="entry name" value="Glutamine synthetase/guanido kinase"/>
    <property type="match status" value="1"/>
</dbReference>
<dbReference type="STRING" id="1036808.A0A0C3EJY4"/>
<dbReference type="InterPro" id="IPR036651">
    <property type="entry name" value="Gln_synt_N_sf"/>
</dbReference>
<dbReference type="PROSITE" id="PS51987">
    <property type="entry name" value="GS_CATALYTIC"/>
    <property type="match status" value="1"/>
</dbReference>
<evidence type="ECO:0000256" key="4">
    <source>
        <dbReference type="RuleBase" id="RU000384"/>
    </source>
</evidence>
<sequence>MPTTDFGVRYTPSTASAGTLSDITLPLEDLGIKSIRIQWVDFSGHIHGRIVPVAYFYKILQSSRPGVNIAKAALGLVFSNLTEGFSLFGEYLLTIDRSSLRLCGYAPGHASVFGFFEEKEDIGGRLDVPLCPRTNLRRILKYAEEELKVQFLVGFETEFILLKSTNPIEVVNNYGWSRMAAFRTGTPEAKVLEEIADALAKSGIELQMSHCETGLGQYEVVTGPLSPLEAADALVHTRETVYDIASKHGLHATLVPRLPLHSRGNGAHTHISVHPTSGTSPPSQTHPSLLTTHEAHFLAGLMAHLPSITAFMLPLPQSYARMQDGISAGGTWVCWGSDHREVPVRLTNPRSPHSRNFEIKSVDGTASPYLALAGLLSAGIVGISDRLALEVEGCTERGAAKMSPEERAAKGITKRFPLDVESARRYLLEDRKIGNVIGEDMVEKYVAVNRVSQPGVLVDRAVC</sequence>
<dbReference type="InterPro" id="IPR014746">
    <property type="entry name" value="Gln_synth/guanido_kin_cat_dom"/>
</dbReference>
<reference evidence="7" key="2">
    <citation type="submission" date="2015-01" db="EMBL/GenBank/DDBJ databases">
        <title>Evolutionary Origins and Diversification of the Mycorrhizal Mutualists.</title>
        <authorList>
            <consortium name="DOE Joint Genome Institute"/>
            <consortium name="Mycorrhizal Genomics Consortium"/>
            <person name="Kohler A."/>
            <person name="Kuo A."/>
            <person name="Nagy L.G."/>
            <person name="Floudas D."/>
            <person name="Copeland A."/>
            <person name="Barry K.W."/>
            <person name="Cichocki N."/>
            <person name="Veneault-Fourrey C."/>
            <person name="LaButti K."/>
            <person name="Lindquist E.A."/>
            <person name="Lipzen A."/>
            <person name="Lundell T."/>
            <person name="Morin E."/>
            <person name="Murat C."/>
            <person name="Riley R."/>
            <person name="Ohm R."/>
            <person name="Sun H."/>
            <person name="Tunlid A."/>
            <person name="Henrissat B."/>
            <person name="Grigoriev I.V."/>
            <person name="Hibbett D.S."/>
            <person name="Martin F."/>
        </authorList>
    </citation>
    <scope>NUCLEOTIDE SEQUENCE [LARGE SCALE GENOMIC DNA]</scope>
    <source>
        <strain evidence="7">Foug A</strain>
    </source>
</reference>
<dbReference type="InterPro" id="IPR008146">
    <property type="entry name" value="Gln_synth_cat_dom"/>
</dbReference>
<accession>A0A0C3EJY4</accession>
<evidence type="ECO:0000256" key="2">
    <source>
        <dbReference type="ARBA" id="ARBA00022598"/>
    </source>
</evidence>
<dbReference type="Proteomes" id="UP000053989">
    <property type="component" value="Unassembled WGS sequence"/>
</dbReference>
<dbReference type="Gene3D" id="3.10.20.70">
    <property type="entry name" value="Glutamine synthetase, N-terminal domain"/>
    <property type="match status" value="1"/>
</dbReference>
<evidence type="ECO:0000256" key="3">
    <source>
        <dbReference type="PROSITE-ProRule" id="PRU01331"/>
    </source>
</evidence>
<keyword evidence="7" id="KW-1185">Reference proteome</keyword>
<dbReference type="InParanoid" id="A0A0C3EJY4"/>
<evidence type="ECO:0000313" key="6">
    <source>
        <dbReference type="EMBL" id="KIM68529.1"/>
    </source>
</evidence>
<dbReference type="SMART" id="SM01230">
    <property type="entry name" value="Gln-synt_C"/>
    <property type="match status" value="1"/>
</dbReference>